<keyword evidence="1" id="KW-0472">Membrane</keyword>
<keyword evidence="1" id="KW-1133">Transmembrane helix</keyword>
<reference evidence="2 3" key="1">
    <citation type="submission" date="2024-05" db="EMBL/GenBank/DDBJ databases">
        <authorList>
            <person name="Duchaud E."/>
        </authorList>
    </citation>
    <scope>NUCLEOTIDE SEQUENCE [LARGE SCALE GENOMIC DNA]</scope>
    <source>
        <strain evidence="2">Ena-SAMPLE-TAB-13-05-2024-13:56:06:370-140305</strain>
    </source>
</reference>
<feature type="transmembrane region" description="Helical" evidence="1">
    <location>
        <begin position="52"/>
        <end position="75"/>
    </location>
</feature>
<sequence>MKTKTPSLKKLKVATLAVTSLIGYYSLQQSKTIHNWQQKLDTTNISDGFAFFITINLIKYFLLIFGIITMLFLLVNTLKPNQ</sequence>
<keyword evidence="1" id="KW-0812">Transmembrane</keyword>
<dbReference type="Proteomes" id="UP001497602">
    <property type="component" value="Unassembled WGS sequence"/>
</dbReference>
<gene>
    <name evidence="2" type="ORF">T190115A13A_10108</name>
</gene>
<evidence type="ECO:0000313" key="3">
    <source>
        <dbReference type="Proteomes" id="UP001497602"/>
    </source>
</evidence>
<dbReference type="RefSeq" id="WP_348706885.1">
    <property type="nucleotide sequence ID" value="NZ_CAXIYA010000039.1"/>
</dbReference>
<evidence type="ECO:0000313" key="2">
    <source>
        <dbReference type="EMBL" id="CAL2105952.1"/>
    </source>
</evidence>
<keyword evidence="3" id="KW-1185">Reference proteome</keyword>
<comment type="caution">
    <text evidence="2">The sequence shown here is derived from an EMBL/GenBank/DDBJ whole genome shotgun (WGS) entry which is preliminary data.</text>
</comment>
<name>A0ABM9PJY1_9FLAO</name>
<protein>
    <submittedName>
        <fullName evidence="2">Uncharacterized protein</fullName>
    </submittedName>
</protein>
<accession>A0ABM9PJY1</accession>
<organism evidence="2 3">
    <name type="scientific">Tenacibaculum vairaonense</name>
    <dbReference type="NCBI Taxonomy" id="3137860"/>
    <lineage>
        <taxon>Bacteria</taxon>
        <taxon>Pseudomonadati</taxon>
        <taxon>Bacteroidota</taxon>
        <taxon>Flavobacteriia</taxon>
        <taxon>Flavobacteriales</taxon>
        <taxon>Flavobacteriaceae</taxon>
        <taxon>Tenacibaculum</taxon>
    </lineage>
</organism>
<proteinExistence type="predicted"/>
<evidence type="ECO:0000256" key="1">
    <source>
        <dbReference type="SAM" id="Phobius"/>
    </source>
</evidence>
<dbReference type="EMBL" id="CAXJRC010000011">
    <property type="protein sequence ID" value="CAL2105952.1"/>
    <property type="molecule type" value="Genomic_DNA"/>
</dbReference>